<dbReference type="PANTHER" id="PTHR47151">
    <property type="entry name" value="LEU/ILE/VAL-BINDING ABC TRANSPORTER SUBUNIT"/>
    <property type="match status" value="1"/>
</dbReference>
<dbReference type="PROSITE" id="PS51257">
    <property type="entry name" value="PROKAR_LIPOPROTEIN"/>
    <property type="match status" value="1"/>
</dbReference>
<keyword evidence="2" id="KW-0813">Transport</keyword>
<dbReference type="SUPFAM" id="SSF53822">
    <property type="entry name" value="Periplasmic binding protein-like I"/>
    <property type="match status" value="1"/>
</dbReference>
<dbReference type="GO" id="GO:0006865">
    <property type="term" value="P:amino acid transport"/>
    <property type="evidence" value="ECO:0007669"/>
    <property type="project" value="UniProtKB-KW"/>
</dbReference>
<accession>A0A3N1CQI8</accession>
<feature type="chain" id="PRO_5039500621" evidence="5">
    <location>
        <begin position="25"/>
        <end position="403"/>
    </location>
</feature>
<dbReference type="PRINTS" id="PR00337">
    <property type="entry name" value="LEUILEVALBP"/>
</dbReference>
<evidence type="ECO:0000259" key="6">
    <source>
        <dbReference type="Pfam" id="PF13458"/>
    </source>
</evidence>
<keyword evidence="3 5" id="KW-0732">Signal</keyword>
<evidence type="ECO:0000256" key="1">
    <source>
        <dbReference type="ARBA" id="ARBA00010062"/>
    </source>
</evidence>
<organism evidence="7 8">
    <name type="scientific">Actinocorallia herbida</name>
    <dbReference type="NCBI Taxonomy" id="58109"/>
    <lineage>
        <taxon>Bacteria</taxon>
        <taxon>Bacillati</taxon>
        <taxon>Actinomycetota</taxon>
        <taxon>Actinomycetes</taxon>
        <taxon>Streptosporangiales</taxon>
        <taxon>Thermomonosporaceae</taxon>
        <taxon>Actinocorallia</taxon>
    </lineage>
</organism>
<name>A0A3N1CQI8_9ACTN</name>
<gene>
    <name evidence="7" type="ORF">EDD29_0486</name>
</gene>
<evidence type="ECO:0000256" key="5">
    <source>
        <dbReference type="SAM" id="SignalP"/>
    </source>
</evidence>
<dbReference type="Gene3D" id="3.40.50.2300">
    <property type="match status" value="2"/>
</dbReference>
<feature type="domain" description="Leucine-binding protein" evidence="6">
    <location>
        <begin position="37"/>
        <end position="377"/>
    </location>
</feature>
<dbReference type="CDD" id="cd06342">
    <property type="entry name" value="PBP1_ABC_LIVBP-like"/>
    <property type="match status" value="1"/>
</dbReference>
<dbReference type="EMBL" id="RJKE01000001">
    <property type="protein sequence ID" value="ROO82998.1"/>
    <property type="molecule type" value="Genomic_DNA"/>
</dbReference>
<dbReference type="RefSeq" id="WP_211359528.1">
    <property type="nucleotide sequence ID" value="NZ_RJKE01000001.1"/>
</dbReference>
<sequence>MRNGPMLRLGVTLLAGALALTACGSRGEESADSASTTLKIAFDAPLTGALAAVGLGMQHSAELAVKDANDGKLVPGVTFELVAKDDQATPSIGQQNAAAFVADKDVVGVVGAYNSSVSLSMMPTLADADLVQISGANTNPTLTRGEKDVEAPARQFPTYFRTVTTDTNEAPELSKYLIEELGVKEVATVNDGKVYGLGVATKFAAKFEELGGKVVLKQQIGEKDTDFSAVVSNIKNSGAKAVVYGGEYPQAGPLSKQLKAAGVDVPVLGCDAVFDAEYIKLAGEAAEGDVATTAARPIGDTDAQKKFIEAYTAAGHTEPYGIFGPYTYDAVQSILQGVKAAVEANGGKVPADGLRKAVTDAVQTVSFDGLTGPIAYDEFGDNKNYDVTLNIVKDGKWTVLEQS</sequence>
<comment type="similarity">
    <text evidence="1">Belongs to the leucine-binding protein family.</text>
</comment>
<keyword evidence="4" id="KW-0029">Amino-acid transport</keyword>
<dbReference type="Pfam" id="PF13458">
    <property type="entry name" value="Peripla_BP_6"/>
    <property type="match status" value="1"/>
</dbReference>
<proteinExistence type="inferred from homology"/>
<evidence type="ECO:0000256" key="4">
    <source>
        <dbReference type="ARBA" id="ARBA00022970"/>
    </source>
</evidence>
<evidence type="ECO:0000256" key="2">
    <source>
        <dbReference type="ARBA" id="ARBA00022448"/>
    </source>
</evidence>
<reference evidence="7 8" key="1">
    <citation type="submission" date="2018-11" db="EMBL/GenBank/DDBJ databases">
        <title>Sequencing the genomes of 1000 actinobacteria strains.</title>
        <authorList>
            <person name="Klenk H.-P."/>
        </authorList>
    </citation>
    <scope>NUCLEOTIDE SEQUENCE [LARGE SCALE GENOMIC DNA]</scope>
    <source>
        <strain evidence="7 8">DSM 44254</strain>
    </source>
</reference>
<protein>
    <submittedName>
        <fullName evidence="7">Branched-chain amino acid transport system substrate-binding protein</fullName>
    </submittedName>
</protein>
<dbReference type="Proteomes" id="UP000272400">
    <property type="component" value="Unassembled WGS sequence"/>
</dbReference>
<comment type="caution">
    <text evidence="7">The sequence shown here is derived from an EMBL/GenBank/DDBJ whole genome shotgun (WGS) entry which is preliminary data.</text>
</comment>
<dbReference type="AlphaFoldDB" id="A0A3N1CQI8"/>
<evidence type="ECO:0000256" key="3">
    <source>
        <dbReference type="ARBA" id="ARBA00022729"/>
    </source>
</evidence>
<evidence type="ECO:0000313" key="7">
    <source>
        <dbReference type="EMBL" id="ROO82998.1"/>
    </source>
</evidence>
<dbReference type="PANTHER" id="PTHR47151:SF2">
    <property type="entry name" value="AMINO ACID BINDING PROTEIN"/>
    <property type="match status" value="1"/>
</dbReference>
<feature type="signal peptide" evidence="5">
    <location>
        <begin position="1"/>
        <end position="24"/>
    </location>
</feature>
<dbReference type="InterPro" id="IPR000709">
    <property type="entry name" value="Leu_Ile_Val-bd"/>
</dbReference>
<evidence type="ECO:0000313" key="8">
    <source>
        <dbReference type="Proteomes" id="UP000272400"/>
    </source>
</evidence>
<keyword evidence="8" id="KW-1185">Reference proteome</keyword>
<dbReference type="InterPro" id="IPR028082">
    <property type="entry name" value="Peripla_BP_I"/>
</dbReference>
<dbReference type="InterPro" id="IPR028081">
    <property type="entry name" value="Leu-bd"/>
</dbReference>